<dbReference type="PANTHER" id="PTHR35005:SF1">
    <property type="entry name" value="2-AMINO-5-FORMYLAMINO-6-RIBOSYLAMINOPYRIMIDIN-4(3H)-ONE 5'-MONOPHOSPHATE DEFORMYLASE"/>
    <property type="match status" value="1"/>
</dbReference>
<dbReference type="STRING" id="158898.SAMN04488548_136756"/>
<dbReference type="GO" id="GO:0016811">
    <property type="term" value="F:hydrolase activity, acting on carbon-nitrogen (but not peptide) bonds, in linear amides"/>
    <property type="evidence" value="ECO:0007669"/>
    <property type="project" value="TreeGrafter"/>
</dbReference>
<keyword evidence="2" id="KW-0479">Metal-binding</keyword>
<dbReference type="Gene3D" id="3.40.50.10310">
    <property type="entry name" value="Creatininase"/>
    <property type="match status" value="1"/>
</dbReference>
<dbReference type="Pfam" id="PF02633">
    <property type="entry name" value="Creatininase"/>
    <property type="match status" value="1"/>
</dbReference>
<dbReference type="GO" id="GO:0046872">
    <property type="term" value="F:metal ion binding"/>
    <property type="evidence" value="ECO:0007669"/>
    <property type="project" value="UniProtKB-KW"/>
</dbReference>
<dbReference type="PANTHER" id="PTHR35005">
    <property type="entry name" value="3-DEHYDRO-SCYLLO-INOSOSE HYDROLASE"/>
    <property type="match status" value="1"/>
</dbReference>
<keyword evidence="4" id="KW-0862">Zinc</keyword>
<protein>
    <submittedName>
        <fullName evidence="6">Creatinine amidohydrolase</fullName>
    </submittedName>
</protein>
<dbReference type="SUPFAM" id="SSF102215">
    <property type="entry name" value="Creatininase"/>
    <property type="match status" value="1"/>
</dbReference>
<organism evidence="6 7">
    <name type="scientific">Gordonia westfalica</name>
    <dbReference type="NCBI Taxonomy" id="158898"/>
    <lineage>
        <taxon>Bacteria</taxon>
        <taxon>Bacillati</taxon>
        <taxon>Actinomycetota</taxon>
        <taxon>Actinomycetes</taxon>
        <taxon>Mycobacteriales</taxon>
        <taxon>Gordoniaceae</taxon>
        <taxon>Gordonia</taxon>
    </lineage>
</organism>
<dbReference type="Proteomes" id="UP000183180">
    <property type="component" value="Unassembled WGS sequence"/>
</dbReference>
<gene>
    <name evidence="6" type="ORF">SAMN04488548_136756</name>
</gene>
<sequence length="242" mass="25448">MASIGQMTGPSTLGQCSWPDLDGKVITLVVPLGSVEQHGPHLPLDTDTRIASAVADVVCERLVAEDILRAPDLNYGASGEHEGFAGTISIGHDALRGMLIEYGRSACRWARRIVFVNGHGGNTRTLIDAVTRLRYEGRDAAWFPCAFPGADAHAGFTETSVLLHVSPSMVDTARAVAGNREPVGALLGAMREGGVGAVSPNGVLGDPTEATADEGRRLVAEVTDRLGEALVSWQVDELGRLG</sequence>
<name>A0A1H2LTB8_9ACTN</name>
<dbReference type="AlphaFoldDB" id="A0A1H2LTB8"/>
<reference evidence="6 7" key="1">
    <citation type="submission" date="2016-10" db="EMBL/GenBank/DDBJ databases">
        <authorList>
            <person name="de Groot N.N."/>
        </authorList>
    </citation>
    <scope>NUCLEOTIDE SEQUENCE [LARGE SCALE GENOMIC DNA]</scope>
    <source>
        <strain evidence="6 7">DSM 44215</strain>
    </source>
</reference>
<evidence type="ECO:0000256" key="4">
    <source>
        <dbReference type="ARBA" id="ARBA00022833"/>
    </source>
</evidence>
<dbReference type="InterPro" id="IPR024087">
    <property type="entry name" value="Creatininase-like_sf"/>
</dbReference>
<dbReference type="NCBIfam" id="TIGR03964">
    <property type="entry name" value="mycofact_creat"/>
    <property type="match status" value="1"/>
</dbReference>
<dbReference type="EMBL" id="FNLM01000036">
    <property type="protein sequence ID" value="SDU83556.1"/>
    <property type="molecule type" value="Genomic_DNA"/>
</dbReference>
<comment type="cofactor">
    <cofactor evidence="1">
        <name>Zn(2+)</name>
        <dbReference type="ChEBI" id="CHEBI:29105"/>
    </cofactor>
</comment>
<dbReference type="InterPro" id="IPR023871">
    <property type="entry name" value="MftE"/>
</dbReference>
<comment type="similarity">
    <text evidence="5">Belongs to the creatininase superfamily.</text>
</comment>
<keyword evidence="3 6" id="KW-0378">Hydrolase</keyword>
<evidence type="ECO:0000256" key="2">
    <source>
        <dbReference type="ARBA" id="ARBA00022723"/>
    </source>
</evidence>
<evidence type="ECO:0000256" key="1">
    <source>
        <dbReference type="ARBA" id="ARBA00001947"/>
    </source>
</evidence>
<accession>A0A1H2LTB8</accession>
<proteinExistence type="inferred from homology"/>
<evidence type="ECO:0000256" key="3">
    <source>
        <dbReference type="ARBA" id="ARBA00022801"/>
    </source>
</evidence>
<evidence type="ECO:0000313" key="6">
    <source>
        <dbReference type="EMBL" id="SDU83556.1"/>
    </source>
</evidence>
<evidence type="ECO:0000256" key="5">
    <source>
        <dbReference type="ARBA" id="ARBA00024029"/>
    </source>
</evidence>
<dbReference type="GO" id="GO:0009231">
    <property type="term" value="P:riboflavin biosynthetic process"/>
    <property type="evidence" value="ECO:0007669"/>
    <property type="project" value="TreeGrafter"/>
</dbReference>
<evidence type="ECO:0000313" key="7">
    <source>
        <dbReference type="Proteomes" id="UP000183180"/>
    </source>
</evidence>
<dbReference type="InterPro" id="IPR003785">
    <property type="entry name" value="Creatininase/forma_Hydrolase"/>
</dbReference>